<protein>
    <recommendedName>
        <fullName evidence="5">Pentatricopeptide repeat superfamily protein</fullName>
    </recommendedName>
</protein>
<dbReference type="GO" id="GO:0009451">
    <property type="term" value="P:RNA modification"/>
    <property type="evidence" value="ECO:0007669"/>
    <property type="project" value="InterPro"/>
</dbReference>
<dbReference type="Pfam" id="PF01535">
    <property type="entry name" value="PPR"/>
    <property type="match status" value="1"/>
</dbReference>
<proteinExistence type="predicted"/>
<feature type="repeat" description="PPR" evidence="2">
    <location>
        <begin position="5"/>
        <end position="39"/>
    </location>
</feature>
<keyword evidence="4" id="KW-1185">Reference proteome</keyword>
<evidence type="ECO:0008006" key="5">
    <source>
        <dbReference type="Google" id="ProtNLM"/>
    </source>
</evidence>
<dbReference type="GO" id="GO:0003723">
    <property type="term" value="F:RNA binding"/>
    <property type="evidence" value="ECO:0007669"/>
    <property type="project" value="InterPro"/>
</dbReference>
<dbReference type="InterPro" id="IPR002885">
    <property type="entry name" value="PPR_rpt"/>
</dbReference>
<dbReference type="PANTHER" id="PTHR47926:SF347">
    <property type="entry name" value="PENTATRICOPEPTIDE REPEAT-CONTAINING PROTEIN"/>
    <property type="match status" value="1"/>
</dbReference>
<evidence type="ECO:0000256" key="1">
    <source>
        <dbReference type="ARBA" id="ARBA00022737"/>
    </source>
</evidence>
<dbReference type="Gene3D" id="1.25.40.10">
    <property type="entry name" value="Tetratricopeptide repeat domain"/>
    <property type="match status" value="1"/>
</dbReference>
<reference evidence="3 4" key="1">
    <citation type="journal article" date="2022" name="G3 (Bethesda)">
        <title>Whole-genome sequence and methylome profiling of the almond [Prunus dulcis (Mill.) D.A. Webb] cultivar 'Nonpareil'.</title>
        <authorList>
            <person name="D'Amico-Willman K.M."/>
            <person name="Ouma W.Z."/>
            <person name="Meulia T."/>
            <person name="Sideli G.M."/>
            <person name="Gradziel T.M."/>
            <person name="Fresnedo-Ramirez J."/>
        </authorList>
    </citation>
    <scope>NUCLEOTIDE SEQUENCE [LARGE SCALE GENOMIC DNA]</scope>
    <source>
        <strain evidence="3">Clone GOH B32 T37-40</strain>
    </source>
</reference>
<accession>A0AAD5F506</accession>
<evidence type="ECO:0000313" key="4">
    <source>
        <dbReference type="Proteomes" id="UP001054821"/>
    </source>
</evidence>
<dbReference type="Proteomes" id="UP001054821">
    <property type="component" value="Chromosome 1"/>
</dbReference>
<gene>
    <name evidence="3" type="ORF">L3X38_006266</name>
</gene>
<evidence type="ECO:0000256" key="2">
    <source>
        <dbReference type="PROSITE-ProRule" id="PRU00708"/>
    </source>
</evidence>
<comment type="caution">
    <text evidence="3">The sequence shown here is derived from an EMBL/GenBank/DDBJ whole genome shotgun (WGS) entry which is preliminary data.</text>
</comment>
<sequence length="166" mass="18709">MIEHNAVSWTSLISGVVQSGLEDEALVLFNQMRKAPISLVEFTLAIVLGVCSGQKHVLVGEQLHGYTIKAGMISSIPVGNALVTMYAKCQNAHKANQTFELMPFKDIRLIFRIECQECQDFFSRFSQNRSQLQIFTNSKPSSPIFPSHQISLFLRIEKSLFEEVKD</sequence>
<organism evidence="3 4">
    <name type="scientific">Prunus dulcis</name>
    <name type="common">Almond</name>
    <name type="synonym">Amygdalus dulcis</name>
    <dbReference type="NCBI Taxonomy" id="3755"/>
    <lineage>
        <taxon>Eukaryota</taxon>
        <taxon>Viridiplantae</taxon>
        <taxon>Streptophyta</taxon>
        <taxon>Embryophyta</taxon>
        <taxon>Tracheophyta</taxon>
        <taxon>Spermatophyta</taxon>
        <taxon>Magnoliopsida</taxon>
        <taxon>eudicotyledons</taxon>
        <taxon>Gunneridae</taxon>
        <taxon>Pentapetalae</taxon>
        <taxon>rosids</taxon>
        <taxon>fabids</taxon>
        <taxon>Rosales</taxon>
        <taxon>Rosaceae</taxon>
        <taxon>Amygdaloideae</taxon>
        <taxon>Amygdaleae</taxon>
        <taxon>Prunus</taxon>
    </lineage>
</organism>
<keyword evidence="1" id="KW-0677">Repeat</keyword>
<dbReference type="AlphaFoldDB" id="A0AAD5F506"/>
<dbReference type="InterPro" id="IPR046960">
    <property type="entry name" value="PPR_At4g14850-like_plant"/>
</dbReference>
<dbReference type="PROSITE" id="PS51375">
    <property type="entry name" value="PPR"/>
    <property type="match status" value="1"/>
</dbReference>
<evidence type="ECO:0000313" key="3">
    <source>
        <dbReference type="EMBL" id="KAI5353373.1"/>
    </source>
</evidence>
<dbReference type="NCBIfam" id="TIGR00756">
    <property type="entry name" value="PPR"/>
    <property type="match status" value="1"/>
</dbReference>
<dbReference type="EMBL" id="JAJFAZ020000001">
    <property type="protein sequence ID" value="KAI5353373.1"/>
    <property type="molecule type" value="Genomic_DNA"/>
</dbReference>
<dbReference type="PANTHER" id="PTHR47926">
    <property type="entry name" value="PENTATRICOPEPTIDE REPEAT-CONTAINING PROTEIN"/>
    <property type="match status" value="1"/>
</dbReference>
<name>A0AAD5F506_PRUDU</name>
<dbReference type="InterPro" id="IPR011990">
    <property type="entry name" value="TPR-like_helical_dom_sf"/>
</dbReference>